<dbReference type="EMBL" id="FR823393">
    <property type="protein sequence ID" value="CBZ56294.1"/>
    <property type="molecule type" value="Genomic_DNA"/>
</dbReference>
<feature type="region of interest" description="Disordered" evidence="1">
    <location>
        <begin position="155"/>
        <end position="177"/>
    </location>
</feature>
<accession>F0VRE6</accession>
<organism evidence="2 3">
    <name type="scientific">Neospora caninum (strain Liverpool)</name>
    <dbReference type="NCBI Taxonomy" id="572307"/>
    <lineage>
        <taxon>Eukaryota</taxon>
        <taxon>Sar</taxon>
        <taxon>Alveolata</taxon>
        <taxon>Apicomplexa</taxon>
        <taxon>Conoidasida</taxon>
        <taxon>Coccidia</taxon>
        <taxon>Eucoccidiorida</taxon>
        <taxon>Eimeriorina</taxon>
        <taxon>Sarcocystidae</taxon>
        <taxon>Neospora</taxon>
    </lineage>
</organism>
<feature type="region of interest" description="Disordered" evidence="1">
    <location>
        <begin position="725"/>
        <end position="746"/>
    </location>
</feature>
<dbReference type="AlphaFoldDB" id="F0VRE6"/>
<feature type="compositionally biased region" description="Low complexity" evidence="1">
    <location>
        <begin position="725"/>
        <end position="741"/>
    </location>
</feature>
<dbReference type="OrthoDB" id="10462828at2759"/>
<feature type="compositionally biased region" description="Basic and acidic residues" evidence="1">
    <location>
        <begin position="892"/>
        <end position="912"/>
    </location>
</feature>
<evidence type="ECO:0000313" key="2">
    <source>
        <dbReference type="EMBL" id="CBZ56294.1"/>
    </source>
</evidence>
<evidence type="ECO:0000313" key="3">
    <source>
        <dbReference type="Proteomes" id="UP000007494"/>
    </source>
</evidence>
<feature type="compositionally biased region" description="Basic and acidic residues" evidence="1">
    <location>
        <begin position="600"/>
        <end position="645"/>
    </location>
</feature>
<evidence type="ECO:0000256" key="1">
    <source>
        <dbReference type="SAM" id="MobiDB-lite"/>
    </source>
</evidence>
<feature type="compositionally biased region" description="Low complexity" evidence="1">
    <location>
        <begin position="492"/>
        <end position="522"/>
    </location>
</feature>
<dbReference type="Proteomes" id="UP000007494">
    <property type="component" value="Chromosome XII"/>
</dbReference>
<dbReference type="InParanoid" id="F0VRE6"/>
<feature type="region of interest" description="Disordered" evidence="1">
    <location>
        <begin position="553"/>
        <end position="660"/>
    </location>
</feature>
<keyword evidence="3" id="KW-1185">Reference proteome</keyword>
<feature type="compositionally biased region" description="Polar residues" evidence="1">
    <location>
        <begin position="418"/>
        <end position="428"/>
    </location>
</feature>
<reference evidence="3" key="1">
    <citation type="journal article" date="2012" name="PLoS Pathog.">
        <title>Comparative genomics of the apicomplexan parasites Toxoplasma gondii and Neospora caninum: Coccidia differing in host range and transmission strategy.</title>
        <authorList>
            <person name="Reid A.J."/>
            <person name="Vermont S.J."/>
            <person name="Cotton J.A."/>
            <person name="Harris D."/>
            <person name="Hill-Cawthorne G.A."/>
            <person name="Konen-Waisman S."/>
            <person name="Latham S.M."/>
            <person name="Mourier T."/>
            <person name="Norton R."/>
            <person name="Quail M.A."/>
            <person name="Sanders M."/>
            <person name="Shanmugam D."/>
            <person name="Sohal A."/>
            <person name="Wasmuth J.D."/>
            <person name="Brunk B."/>
            <person name="Grigg M.E."/>
            <person name="Howard J.C."/>
            <person name="Parkinson J."/>
            <person name="Roos D.S."/>
            <person name="Trees A.J."/>
            <person name="Berriman M."/>
            <person name="Pain A."/>
            <person name="Wastling J.M."/>
        </authorList>
    </citation>
    <scope>NUCLEOTIDE SEQUENCE [LARGE SCALE GENOMIC DNA]</scope>
    <source>
        <strain evidence="3">Liverpool</strain>
    </source>
</reference>
<feature type="region of interest" description="Disordered" evidence="1">
    <location>
        <begin position="356"/>
        <end position="428"/>
    </location>
</feature>
<feature type="compositionally biased region" description="Basic and acidic residues" evidence="1">
    <location>
        <begin position="277"/>
        <end position="286"/>
    </location>
</feature>
<feature type="region of interest" description="Disordered" evidence="1">
    <location>
        <begin position="24"/>
        <end position="80"/>
    </location>
</feature>
<feature type="region of interest" description="Disordered" evidence="1">
    <location>
        <begin position="1022"/>
        <end position="1042"/>
    </location>
</feature>
<feature type="region of interest" description="Disordered" evidence="1">
    <location>
        <begin position="277"/>
        <end position="309"/>
    </location>
</feature>
<dbReference type="RefSeq" id="XP_003886319.1">
    <property type="nucleotide sequence ID" value="XM_003886270.1"/>
</dbReference>
<protein>
    <submittedName>
        <fullName evidence="2">Putative F-box domain-containing protein</fullName>
    </submittedName>
</protein>
<feature type="region of interest" description="Disordered" evidence="1">
    <location>
        <begin position="474"/>
        <end position="522"/>
    </location>
</feature>
<feature type="region of interest" description="Disordered" evidence="1">
    <location>
        <begin position="878"/>
        <end position="926"/>
    </location>
</feature>
<name>F0VRE6_NEOCL</name>
<gene>
    <name evidence="2" type="ORF">NCLIV_067190</name>
</gene>
<feature type="compositionally biased region" description="Basic and acidic residues" evidence="1">
    <location>
        <begin position="561"/>
        <end position="592"/>
    </location>
</feature>
<feature type="compositionally biased region" description="Basic and acidic residues" evidence="1">
    <location>
        <begin position="294"/>
        <end position="309"/>
    </location>
</feature>
<feature type="compositionally biased region" description="Basic and acidic residues" evidence="1">
    <location>
        <begin position="25"/>
        <end position="50"/>
    </location>
</feature>
<dbReference type="eggNOG" id="ENOG502QYG2">
    <property type="taxonomic scope" value="Eukaryota"/>
</dbReference>
<dbReference type="GeneID" id="13445517"/>
<feature type="compositionally biased region" description="Basic and acidic residues" evidence="1">
    <location>
        <begin position="1022"/>
        <end position="1032"/>
    </location>
</feature>
<proteinExistence type="predicted"/>
<feature type="compositionally biased region" description="Basic and acidic residues" evidence="1">
    <location>
        <begin position="57"/>
        <end position="75"/>
    </location>
</feature>
<dbReference type="VEuPathDB" id="ToxoDB:NCLIV_067190"/>
<sequence length="1173" mass="126810">MRTKLRSPPHSAFRGVSPYATFTHAKREEVDEKVRDKEDMEVQGKERKNDAMFGDGESERGRDREEREAPTRARQQEPLAWEDDASERDAFCLHLLPSSALSLLLRFLHLEDVCRLALSSKQLYLHPDVNTSFAVAHLELVLHQTAQLRPPPGCTSLASNARAERPSVPTEASLHRHPPALSSQQFRALPSFPLCQQPCVSLSPARQSPHASAAPVASFALPSRVSQQPAQSPAYGQLRLCVPGASRGPARGAVVGGNRDRKTGANWSDTILVERAPREKREDAGQADRTATAETRKRQTFREAGTRVGERGGLPAYAFLSLQGEAKDPDSFSHTFPFSSRSRHFFPPLHGRSLLRSTGLSPTHAGGGTPASSSGDGWSPARRSGVCTAETPGQSARRGPPEREKADAFPPSDGFTRESANTQSGSGATACSLEIRQVQRLLALSPRGRTFRSCPLTLVQEALAAAGRRLVLDRSAAERPTEPPGTSRDPRSCTSSAVSSSATSPSTSSPHSDPASPSPGFSSFSASCSRAGCLVLPSLPSPLLRLNSRRAAGLAACPGHRSAEKPRSSRERRTPDQEERGAVRRRALKVDGPESAAEGCAREDIGEAPRAGAERRKSGQRQTETDTESRLRERDEIADGRDRRQTGLGETGRGVSDSLSRTASSFGALDVSSFSCSSSSEVYQSSHHHSALRRRHRPGLCGLPRYLFPLPLALRRAALPSASGSAFPPFSSLRASPPSSSEGLSTETPVAHSLHRLLANLHHLESLVVESAAAALPVPSVLSPSSTPSSPLSTVSASACVSPAPSAASSLSVEATPAGRSDAETRAARFPLSWKQLLELLRRNADSLQKLHVELDHLDPGPAGTGFGECMPVEGLETERRVKEEEGNESARSADRRRGDGHLQPSQKDRRLPRNSNSPIVDDCGSASASVSAMSSLASPPASRASSRLVFPRLRQLTLGRNPEVYRHLVERCMFPSARSCCFLLEIDDQAEGVASGLAAAAAFSSESSREERQRDAFFVHRPWRGRDREPEESQGEEDCADGHRRAETLFLQQLSSRVWRRIEKLQLIKLTPQLLELLDAKTEAGLASLKFEIAHLDVSDPGTSRSAAAASSALLSSLSCLSLGAFAAFLNRHPRVYIHFNRFTVFVRTRHVPQLQLLAKVLGQVEVSQNLR</sequence>